<name>A0AAN8PRA0_PATCE</name>
<dbReference type="Pfam" id="PF05050">
    <property type="entry name" value="Methyltransf_21"/>
    <property type="match status" value="1"/>
</dbReference>
<dbReference type="PANTHER" id="PTHR34203:SF15">
    <property type="entry name" value="SLL1173 PROTEIN"/>
    <property type="match status" value="1"/>
</dbReference>
<feature type="domain" description="Methyltransferase FkbM" evidence="2">
    <location>
        <begin position="137"/>
        <end position="290"/>
    </location>
</feature>
<keyword evidence="1" id="KW-0472">Membrane</keyword>
<dbReference type="Gene3D" id="3.40.50.150">
    <property type="entry name" value="Vaccinia Virus protein VP39"/>
    <property type="match status" value="1"/>
</dbReference>
<dbReference type="AlphaFoldDB" id="A0AAN8PRA0"/>
<sequence>MCAKLLSRKCSVVTTLSLMGFLLWTYILHPLKWNPAQRGDVNKLHRYFKHHSRIMKVHKYLNNEWIIDGNICRNTDEWFITGILSDGPQGTLPIYVHSPLADQFVSGNIVREGGWERDYVSLIHGYLLNDTSLDFVDIGANIGVYTLTMAKLGRQVIAIEPLKPNIQRLCRTLEDNRVDNRVTLITNPLSDSRTTVVMHEQFGNIGGTHARKTDGNVPGTLDTITLDDVYKLKPLKRVIIKMDVESYENKVLQGGKEFFDKVDVRIILMEWVQHKQSKDARAIISFLTERNLYPYTVQYIPLPLELYYFAGWPNDVFWINKNPPMT</sequence>
<dbReference type="EMBL" id="JAZGQO010000010">
    <property type="protein sequence ID" value="KAK6176711.1"/>
    <property type="molecule type" value="Genomic_DNA"/>
</dbReference>
<keyword evidence="4" id="KW-1185">Reference proteome</keyword>
<dbReference type="InterPro" id="IPR029063">
    <property type="entry name" value="SAM-dependent_MTases_sf"/>
</dbReference>
<dbReference type="PANTHER" id="PTHR34203">
    <property type="entry name" value="METHYLTRANSFERASE, FKBM FAMILY PROTEIN"/>
    <property type="match status" value="1"/>
</dbReference>
<accession>A0AAN8PRA0</accession>
<keyword evidence="1" id="KW-1133">Transmembrane helix</keyword>
<evidence type="ECO:0000259" key="2">
    <source>
        <dbReference type="Pfam" id="PF05050"/>
    </source>
</evidence>
<organism evidence="3 4">
    <name type="scientific">Patella caerulea</name>
    <name type="common">Rayed Mediterranean limpet</name>
    <dbReference type="NCBI Taxonomy" id="87958"/>
    <lineage>
        <taxon>Eukaryota</taxon>
        <taxon>Metazoa</taxon>
        <taxon>Spiralia</taxon>
        <taxon>Lophotrochozoa</taxon>
        <taxon>Mollusca</taxon>
        <taxon>Gastropoda</taxon>
        <taxon>Patellogastropoda</taxon>
        <taxon>Patelloidea</taxon>
        <taxon>Patellidae</taxon>
        <taxon>Patella</taxon>
    </lineage>
</organism>
<proteinExistence type="predicted"/>
<keyword evidence="1" id="KW-0812">Transmembrane</keyword>
<comment type="caution">
    <text evidence="3">The sequence shown here is derived from an EMBL/GenBank/DDBJ whole genome shotgun (WGS) entry which is preliminary data.</text>
</comment>
<dbReference type="SUPFAM" id="SSF53335">
    <property type="entry name" value="S-adenosyl-L-methionine-dependent methyltransferases"/>
    <property type="match status" value="1"/>
</dbReference>
<feature type="transmembrane region" description="Helical" evidence="1">
    <location>
        <begin position="12"/>
        <end position="29"/>
    </location>
</feature>
<dbReference type="InterPro" id="IPR052514">
    <property type="entry name" value="SAM-dependent_MTase"/>
</dbReference>
<dbReference type="Proteomes" id="UP001347796">
    <property type="component" value="Unassembled WGS sequence"/>
</dbReference>
<dbReference type="InterPro" id="IPR006342">
    <property type="entry name" value="FkbM_mtfrase"/>
</dbReference>
<reference evidence="3 4" key="1">
    <citation type="submission" date="2024-01" db="EMBL/GenBank/DDBJ databases">
        <title>The genome of the rayed Mediterranean limpet Patella caerulea (Linnaeus, 1758).</title>
        <authorList>
            <person name="Anh-Thu Weber A."/>
            <person name="Halstead-Nussloch G."/>
        </authorList>
    </citation>
    <scope>NUCLEOTIDE SEQUENCE [LARGE SCALE GENOMIC DNA]</scope>
    <source>
        <strain evidence="3">AATW-2023a</strain>
        <tissue evidence="3">Whole specimen</tissue>
    </source>
</reference>
<gene>
    <name evidence="3" type="ORF">SNE40_014956</name>
</gene>
<protein>
    <recommendedName>
        <fullName evidence="2">Methyltransferase FkbM domain-containing protein</fullName>
    </recommendedName>
</protein>
<dbReference type="NCBIfam" id="TIGR01444">
    <property type="entry name" value="fkbM_fam"/>
    <property type="match status" value="1"/>
</dbReference>
<evidence type="ECO:0000313" key="4">
    <source>
        <dbReference type="Proteomes" id="UP001347796"/>
    </source>
</evidence>
<evidence type="ECO:0000313" key="3">
    <source>
        <dbReference type="EMBL" id="KAK6176711.1"/>
    </source>
</evidence>
<evidence type="ECO:0000256" key="1">
    <source>
        <dbReference type="SAM" id="Phobius"/>
    </source>
</evidence>